<proteinExistence type="predicted"/>
<accession>A0A086K7A6</accession>
<evidence type="ECO:0000313" key="2">
    <source>
        <dbReference type="EMBL" id="KFG40274.1"/>
    </source>
</evidence>
<evidence type="ECO:0000313" key="3">
    <source>
        <dbReference type="Proteomes" id="UP000028837"/>
    </source>
</evidence>
<feature type="region of interest" description="Disordered" evidence="1">
    <location>
        <begin position="27"/>
        <end position="57"/>
    </location>
</feature>
<dbReference type="AlphaFoldDB" id="A0A086K7A6"/>
<evidence type="ECO:0000256" key="1">
    <source>
        <dbReference type="SAM" id="MobiDB-lite"/>
    </source>
</evidence>
<feature type="compositionally biased region" description="Polar residues" evidence="1">
    <location>
        <begin position="44"/>
        <end position="53"/>
    </location>
</feature>
<dbReference type="EMBL" id="AHZU02000782">
    <property type="protein sequence ID" value="KFG40274.1"/>
    <property type="molecule type" value="Genomic_DNA"/>
</dbReference>
<name>A0A086K7A6_TOXGO</name>
<gene>
    <name evidence="2" type="ORF">TGDOM2_213590</name>
</gene>
<organism evidence="2 3">
    <name type="scientific">Toxoplasma gondii GAB2-2007-GAL-DOM2</name>
    <dbReference type="NCBI Taxonomy" id="1130820"/>
    <lineage>
        <taxon>Eukaryota</taxon>
        <taxon>Sar</taxon>
        <taxon>Alveolata</taxon>
        <taxon>Apicomplexa</taxon>
        <taxon>Conoidasida</taxon>
        <taxon>Coccidia</taxon>
        <taxon>Eucoccidiorida</taxon>
        <taxon>Eimeriorina</taxon>
        <taxon>Sarcocystidae</taxon>
        <taxon>Toxoplasma</taxon>
    </lineage>
</organism>
<sequence length="211" mass="23414">MLSSACSMDWLWWGGFSAERTRPARVACAKSPTPSRRRFCKTGTAAQASGTQRQADHPKFGRASFISAAEKSRMTAPQRAARLKAARDCSSVTSSSTVKEGRVKQATKGSSRFHRASRRPAVGCVYLASRRSQCFRVYIELCTRVCAYTGGWIGTHWSMQLCLTNDAGTPEARKRAVRASSGRYSVRVKSYTRKRWFVNAKDCQSLLISPL</sequence>
<protein>
    <submittedName>
        <fullName evidence="2">Uncharacterized protein</fullName>
    </submittedName>
</protein>
<dbReference type="Proteomes" id="UP000028837">
    <property type="component" value="Unassembled WGS sequence"/>
</dbReference>
<dbReference type="VEuPathDB" id="ToxoDB:TGDOM2_213590"/>
<comment type="caution">
    <text evidence="2">The sequence shown here is derived from an EMBL/GenBank/DDBJ whole genome shotgun (WGS) entry which is preliminary data.</text>
</comment>
<reference evidence="2 3" key="1">
    <citation type="submission" date="2014-02" db="EMBL/GenBank/DDBJ databases">
        <authorList>
            <person name="Sibley D."/>
            <person name="Venepally P."/>
            <person name="Karamycheva S."/>
            <person name="Hadjithomas M."/>
            <person name="Khan A."/>
            <person name="Brunk B."/>
            <person name="Roos D."/>
            <person name="Caler E."/>
            <person name="Lorenzi H."/>
        </authorList>
    </citation>
    <scope>NUCLEOTIDE SEQUENCE [LARGE SCALE GENOMIC DNA]</scope>
    <source>
        <strain evidence="2 3">GAB2-2007-GAL-DOM2</strain>
    </source>
</reference>